<dbReference type="InterPro" id="IPR029058">
    <property type="entry name" value="AB_hydrolase_fold"/>
</dbReference>
<dbReference type="EMBL" id="OU892284">
    <property type="protein sequence ID" value="CAG9773098.1"/>
    <property type="molecule type" value="Genomic_DNA"/>
</dbReference>
<dbReference type="InterPro" id="IPR050300">
    <property type="entry name" value="GDXG_lipolytic_enzyme"/>
</dbReference>
<accession>A0A9N9MY86</accession>
<dbReference type="Gene3D" id="3.40.50.1820">
    <property type="entry name" value="alpha/beta hydrolase"/>
    <property type="match status" value="1"/>
</dbReference>
<evidence type="ECO:0008006" key="4">
    <source>
        <dbReference type="Google" id="ProtNLM"/>
    </source>
</evidence>
<proteinExistence type="predicted"/>
<dbReference type="GO" id="GO:0004061">
    <property type="term" value="F:arylformamidase activity"/>
    <property type="evidence" value="ECO:0007669"/>
    <property type="project" value="TreeGrafter"/>
</dbReference>
<sequence length="278" mass="31862">MENLEKLYSPSRWSKRGNSTEVQVKHVQFLENHSKLAKEKIPSESISYGQSPREKFDVYGTDLKDDSPILIHIHGGYYQEEALTHTNNGFISNIFYENGIKTILLGYELCQQKTLRQILDGISNGLKECLKYAVKLNSRGMYISGHSVGAHAIAYILQNLKTDLIKSVFLLCGIYNLEPLIQMSANDLLKLSSQEAKDFSPLLNGKINYGKIAIYIFASEWDSPAFVKQSEEFYEKLQQNQVKCYLNVIPKVDHFDVIENLYYEDFELTKIILQAIKE</sequence>
<gene>
    <name evidence="2" type="ORF">CEUTPL_LOCUS13499</name>
</gene>
<dbReference type="SUPFAM" id="SSF53474">
    <property type="entry name" value="alpha/beta-Hydrolases"/>
    <property type="match status" value="1"/>
</dbReference>
<dbReference type="Proteomes" id="UP001152799">
    <property type="component" value="Chromosome 8"/>
</dbReference>
<dbReference type="PANTHER" id="PTHR48081">
    <property type="entry name" value="AB HYDROLASE SUPERFAMILY PROTEIN C4A8.06C"/>
    <property type="match status" value="1"/>
</dbReference>
<organism evidence="2 3">
    <name type="scientific">Ceutorhynchus assimilis</name>
    <name type="common">cabbage seed weevil</name>
    <dbReference type="NCBI Taxonomy" id="467358"/>
    <lineage>
        <taxon>Eukaryota</taxon>
        <taxon>Metazoa</taxon>
        <taxon>Ecdysozoa</taxon>
        <taxon>Arthropoda</taxon>
        <taxon>Hexapoda</taxon>
        <taxon>Insecta</taxon>
        <taxon>Pterygota</taxon>
        <taxon>Neoptera</taxon>
        <taxon>Endopterygota</taxon>
        <taxon>Coleoptera</taxon>
        <taxon>Polyphaga</taxon>
        <taxon>Cucujiformia</taxon>
        <taxon>Curculionidae</taxon>
        <taxon>Ceutorhynchinae</taxon>
        <taxon>Ceutorhynchus</taxon>
    </lineage>
</organism>
<keyword evidence="1" id="KW-0378">Hydrolase</keyword>
<evidence type="ECO:0000313" key="2">
    <source>
        <dbReference type="EMBL" id="CAG9773098.1"/>
    </source>
</evidence>
<reference evidence="2" key="1">
    <citation type="submission" date="2022-01" db="EMBL/GenBank/DDBJ databases">
        <authorList>
            <person name="King R."/>
        </authorList>
    </citation>
    <scope>NUCLEOTIDE SEQUENCE</scope>
</reference>
<evidence type="ECO:0000313" key="3">
    <source>
        <dbReference type="Proteomes" id="UP001152799"/>
    </source>
</evidence>
<protein>
    <recommendedName>
        <fullName evidence="4">Kynurenine formamidase</fullName>
    </recommendedName>
</protein>
<evidence type="ECO:0000256" key="1">
    <source>
        <dbReference type="ARBA" id="ARBA00022801"/>
    </source>
</evidence>
<dbReference type="AlphaFoldDB" id="A0A9N9MY86"/>
<keyword evidence="3" id="KW-1185">Reference proteome</keyword>
<name>A0A9N9MY86_9CUCU</name>
<dbReference type="OrthoDB" id="433474at2759"/>
<dbReference type="PANTHER" id="PTHR48081:SF33">
    <property type="entry name" value="KYNURENINE FORMAMIDASE"/>
    <property type="match status" value="1"/>
</dbReference>